<dbReference type="InterPro" id="IPR001248">
    <property type="entry name" value="Pur-cyt_permease"/>
</dbReference>
<reference evidence="8" key="1">
    <citation type="journal article" date="2019" name="Int. J. Syst. Evol. Microbiol.">
        <title>The Global Catalogue of Microorganisms (GCM) 10K type strain sequencing project: providing services to taxonomists for standard genome sequencing and annotation.</title>
        <authorList>
            <consortium name="The Broad Institute Genomics Platform"/>
            <consortium name="The Broad Institute Genome Sequencing Center for Infectious Disease"/>
            <person name="Wu L."/>
            <person name="Ma J."/>
        </authorList>
    </citation>
    <scope>NUCLEOTIDE SEQUENCE [LARGE SCALE GENOMIC DNA]</scope>
    <source>
        <strain evidence="8">CGMCC 1.18575</strain>
    </source>
</reference>
<feature type="transmembrane region" description="Helical" evidence="6">
    <location>
        <begin position="440"/>
        <end position="464"/>
    </location>
</feature>
<feature type="transmembrane region" description="Helical" evidence="6">
    <location>
        <begin position="360"/>
        <end position="379"/>
    </location>
</feature>
<accession>A0ABW0HQ76</accession>
<feature type="transmembrane region" description="Helical" evidence="6">
    <location>
        <begin position="274"/>
        <end position="299"/>
    </location>
</feature>
<dbReference type="Pfam" id="PF02133">
    <property type="entry name" value="Transp_cyt_pur"/>
    <property type="match status" value="1"/>
</dbReference>
<dbReference type="EMBL" id="JBHSMI010000013">
    <property type="protein sequence ID" value="MFC5402664.1"/>
    <property type="molecule type" value="Genomic_DNA"/>
</dbReference>
<feature type="transmembrane region" description="Helical" evidence="6">
    <location>
        <begin position="319"/>
        <end position="348"/>
    </location>
</feature>
<evidence type="ECO:0000256" key="5">
    <source>
        <dbReference type="ARBA" id="ARBA00023136"/>
    </source>
</evidence>
<evidence type="ECO:0000256" key="1">
    <source>
        <dbReference type="ARBA" id="ARBA00004141"/>
    </source>
</evidence>
<feature type="transmembrane region" description="Helical" evidence="6">
    <location>
        <begin position="125"/>
        <end position="156"/>
    </location>
</feature>
<evidence type="ECO:0000256" key="6">
    <source>
        <dbReference type="SAM" id="Phobius"/>
    </source>
</evidence>
<feature type="transmembrane region" description="Helical" evidence="6">
    <location>
        <begin position="176"/>
        <end position="194"/>
    </location>
</feature>
<feature type="transmembrane region" description="Helical" evidence="6">
    <location>
        <begin position="470"/>
        <end position="487"/>
    </location>
</feature>
<feature type="transmembrane region" description="Helical" evidence="6">
    <location>
        <begin position="391"/>
        <end position="412"/>
    </location>
</feature>
<evidence type="ECO:0000313" key="8">
    <source>
        <dbReference type="Proteomes" id="UP001596113"/>
    </source>
</evidence>
<dbReference type="InterPro" id="IPR045225">
    <property type="entry name" value="Uracil/uridine/allantoin_perm"/>
</dbReference>
<dbReference type="PANTHER" id="PTHR30618">
    <property type="entry name" value="NCS1 FAMILY PURINE/PYRIMIDINE TRANSPORTER"/>
    <property type="match status" value="1"/>
</dbReference>
<feature type="transmembrane region" description="Helical" evidence="6">
    <location>
        <begin position="242"/>
        <end position="262"/>
    </location>
</feature>
<sequence length="495" mass="53457">MNREMAHEATQESINAAVKEAAEKYGEYGYAEDILPMPQEKRDWGIFNYITVWMGPVHNIMSYMTVAGFFILGLNVTQVFLAVMLSAAIVAAGYALNGVAAAKYGVPFAMLLRDSFGVKGSIIPALCRGLIAGLVFFGTTTVVGAQALNVIFTRIFPDYMSWGGNFDLFGLNFPTMLSYVLLWVVTVLLFLAGMKVLGTFSKYSSPIVYVFIIGAAIWGIDIAGGIGPIMDYTPAKPMDNPLVFIACVSALVSNWAGPIVNISDFTRRAKSVKAPVWGLPVGFLVSYILFAITSIALIAGTEIAFGQPIFNIVDAIGKMSSTLAVIVLLLALNLGATAFTVFGNLLPAGLQMTALLPKRFTVKSAGILTAIIGTLILPWKLVSSTSMLYLFYSFIGSMYGPIAGIMLASFYIQHKGKLNLKHLYVKPGEDGEYTGGYNKVAIIVLIISFLIPMSGTVFTGLTLLVKLKEFAFFTGLIVSFILYVLLYKKTNSVAA</sequence>
<comment type="subcellular location">
    <subcellularLocation>
        <location evidence="1">Membrane</location>
        <topology evidence="1">Multi-pass membrane protein</topology>
    </subcellularLocation>
</comment>
<organism evidence="7 8">
    <name type="scientific">Cohnella soli</name>
    <dbReference type="NCBI Taxonomy" id="425005"/>
    <lineage>
        <taxon>Bacteria</taxon>
        <taxon>Bacillati</taxon>
        <taxon>Bacillota</taxon>
        <taxon>Bacilli</taxon>
        <taxon>Bacillales</taxon>
        <taxon>Paenibacillaceae</taxon>
        <taxon>Cohnella</taxon>
    </lineage>
</organism>
<name>A0ABW0HQ76_9BACL</name>
<comment type="caution">
    <text evidence="7">The sequence shown here is derived from an EMBL/GenBank/DDBJ whole genome shotgun (WGS) entry which is preliminary data.</text>
</comment>
<keyword evidence="5 6" id="KW-0472">Membrane</keyword>
<comment type="similarity">
    <text evidence="2">Belongs to the purine-cytosine permease (2.A.39) family.</text>
</comment>
<dbReference type="Proteomes" id="UP001596113">
    <property type="component" value="Unassembled WGS sequence"/>
</dbReference>
<keyword evidence="8" id="KW-1185">Reference proteome</keyword>
<dbReference type="PANTHER" id="PTHR30618:SF0">
    <property type="entry name" value="PURINE-URACIL PERMEASE NCS1"/>
    <property type="match status" value="1"/>
</dbReference>
<feature type="transmembrane region" description="Helical" evidence="6">
    <location>
        <begin position="206"/>
        <end position="230"/>
    </location>
</feature>
<evidence type="ECO:0000313" key="7">
    <source>
        <dbReference type="EMBL" id="MFC5402664.1"/>
    </source>
</evidence>
<evidence type="ECO:0000256" key="3">
    <source>
        <dbReference type="ARBA" id="ARBA00022692"/>
    </source>
</evidence>
<gene>
    <name evidence="7" type="ORF">ACFPOF_07920</name>
</gene>
<dbReference type="Gene3D" id="1.10.4160.10">
    <property type="entry name" value="Hydantoin permease"/>
    <property type="match status" value="1"/>
</dbReference>
<protein>
    <submittedName>
        <fullName evidence="7">Cytosine permease</fullName>
    </submittedName>
</protein>
<keyword evidence="3 6" id="KW-0812">Transmembrane</keyword>
<evidence type="ECO:0000256" key="2">
    <source>
        <dbReference type="ARBA" id="ARBA00008974"/>
    </source>
</evidence>
<proteinExistence type="inferred from homology"/>
<keyword evidence="4 6" id="KW-1133">Transmembrane helix</keyword>
<evidence type="ECO:0000256" key="4">
    <source>
        <dbReference type="ARBA" id="ARBA00022989"/>
    </source>
</evidence>
<dbReference type="RefSeq" id="WP_378131311.1">
    <property type="nucleotide sequence ID" value="NZ_JBHSMI010000013.1"/>
</dbReference>
<feature type="transmembrane region" description="Helical" evidence="6">
    <location>
        <begin position="79"/>
        <end position="104"/>
    </location>
</feature>
<feature type="transmembrane region" description="Helical" evidence="6">
    <location>
        <begin position="46"/>
        <end position="73"/>
    </location>
</feature>